<evidence type="ECO:0000313" key="2">
    <source>
        <dbReference type="Proteomes" id="UP001600650"/>
    </source>
</evidence>
<accession>A0ABW6JKP1</accession>
<gene>
    <name evidence="1" type="ORF">ACFU0X_18350</name>
</gene>
<organism evidence="1 2">
    <name type="scientific">Streptomyces cellulosae</name>
    <dbReference type="NCBI Taxonomy" id="1968"/>
    <lineage>
        <taxon>Bacteria</taxon>
        <taxon>Bacillati</taxon>
        <taxon>Actinomycetota</taxon>
        <taxon>Actinomycetes</taxon>
        <taxon>Kitasatosporales</taxon>
        <taxon>Streptomycetaceae</taxon>
        <taxon>Streptomyces</taxon>
    </lineage>
</organism>
<proteinExistence type="predicted"/>
<protein>
    <submittedName>
        <fullName evidence="1">Uncharacterized protein</fullName>
    </submittedName>
</protein>
<comment type="caution">
    <text evidence="1">The sequence shown here is derived from an EMBL/GenBank/DDBJ whole genome shotgun (WGS) entry which is preliminary data.</text>
</comment>
<dbReference type="EMBL" id="JBHVBU010000047">
    <property type="protein sequence ID" value="MFE7964965.1"/>
    <property type="molecule type" value="Genomic_DNA"/>
</dbReference>
<evidence type="ECO:0000313" key="1">
    <source>
        <dbReference type="EMBL" id="MFE7964965.1"/>
    </source>
</evidence>
<keyword evidence="2" id="KW-1185">Reference proteome</keyword>
<name>A0ABW6JKP1_STRCE</name>
<reference evidence="1 2" key="1">
    <citation type="submission" date="2024-09" db="EMBL/GenBank/DDBJ databases">
        <title>The Natural Products Discovery Center: Release of the First 8490 Sequenced Strains for Exploring Actinobacteria Biosynthetic Diversity.</title>
        <authorList>
            <person name="Kalkreuter E."/>
            <person name="Kautsar S.A."/>
            <person name="Yang D."/>
            <person name="Bader C.D."/>
            <person name="Teijaro C.N."/>
            <person name="Fluegel L."/>
            <person name="Davis C.M."/>
            <person name="Simpson J.R."/>
            <person name="Lauterbach L."/>
            <person name="Steele A.D."/>
            <person name="Gui C."/>
            <person name="Meng S."/>
            <person name="Li G."/>
            <person name="Viehrig K."/>
            <person name="Ye F."/>
            <person name="Su P."/>
            <person name="Kiefer A.F."/>
            <person name="Nichols A."/>
            <person name="Cepeda A.J."/>
            <person name="Yan W."/>
            <person name="Fan B."/>
            <person name="Jiang Y."/>
            <person name="Adhikari A."/>
            <person name="Zheng C.-J."/>
            <person name="Schuster L."/>
            <person name="Cowan T.M."/>
            <person name="Smanski M.J."/>
            <person name="Chevrette M.G."/>
            <person name="De Carvalho L.P.S."/>
            <person name="Shen B."/>
        </authorList>
    </citation>
    <scope>NUCLEOTIDE SEQUENCE [LARGE SCALE GENOMIC DNA]</scope>
    <source>
        <strain evidence="1 2">NPDC057399</strain>
    </source>
</reference>
<sequence length="61" mass="6576">MTPPGLGVRLLQPDFEYSGSAGGTGLNQVAVHFAFTSSTGQSLIGRRPYFTKERAGNEEHH</sequence>
<dbReference type="RefSeq" id="WP_028961321.1">
    <property type="nucleotide sequence ID" value="NZ_JBHVBU010000047.1"/>
</dbReference>
<dbReference type="Proteomes" id="UP001600650">
    <property type="component" value="Unassembled WGS sequence"/>
</dbReference>